<gene>
    <name evidence="2" type="ORF">PHISCL_07806</name>
</gene>
<dbReference type="InterPro" id="IPR006461">
    <property type="entry name" value="PLAC_motif_containing"/>
</dbReference>
<sequence length="85" mass="9608">MAEKQQQTFIPVQQTMHPDPQNRYSAVPPVAPPLQSAEWSHSFWDCCSPAGTCFLGCCFPCCLYGKTQSRLEDPALKNYEYFNGD</sequence>
<dbReference type="Pfam" id="PF04749">
    <property type="entry name" value="PLAC8"/>
    <property type="match status" value="1"/>
</dbReference>
<evidence type="ECO:0000313" key="2">
    <source>
        <dbReference type="EMBL" id="RJE19850.1"/>
    </source>
</evidence>
<feature type="compositionally biased region" description="Polar residues" evidence="1">
    <location>
        <begin position="1"/>
        <end position="16"/>
    </location>
</feature>
<protein>
    <submittedName>
        <fullName evidence="2">DUF614 domain protein</fullName>
    </submittedName>
</protein>
<dbReference type="EMBL" id="MVGC01000363">
    <property type="protein sequence ID" value="RJE19850.1"/>
    <property type="molecule type" value="Genomic_DNA"/>
</dbReference>
<organism evidence="2 3">
    <name type="scientific">Aspergillus sclerotialis</name>
    <dbReference type="NCBI Taxonomy" id="2070753"/>
    <lineage>
        <taxon>Eukaryota</taxon>
        <taxon>Fungi</taxon>
        <taxon>Dikarya</taxon>
        <taxon>Ascomycota</taxon>
        <taxon>Pezizomycotina</taxon>
        <taxon>Eurotiomycetes</taxon>
        <taxon>Eurotiomycetidae</taxon>
        <taxon>Eurotiales</taxon>
        <taxon>Aspergillaceae</taxon>
        <taxon>Aspergillus</taxon>
        <taxon>Aspergillus subgen. Polypaecilum</taxon>
    </lineage>
</organism>
<dbReference type="OrthoDB" id="1045822at2759"/>
<feature type="region of interest" description="Disordered" evidence="1">
    <location>
        <begin position="1"/>
        <end position="27"/>
    </location>
</feature>
<feature type="non-terminal residue" evidence="2">
    <location>
        <position position="85"/>
    </location>
</feature>
<name>A0A3A2ZB63_9EURO</name>
<dbReference type="Proteomes" id="UP000266188">
    <property type="component" value="Unassembled WGS sequence"/>
</dbReference>
<evidence type="ECO:0000256" key="1">
    <source>
        <dbReference type="SAM" id="MobiDB-lite"/>
    </source>
</evidence>
<proteinExistence type="predicted"/>
<dbReference type="AlphaFoldDB" id="A0A3A2ZB63"/>
<keyword evidence="3" id="KW-1185">Reference proteome</keyword>
<evidence type="ECO:0000313" key="3">
    <source>
        <dbReference type="Proteomes" id="UP000266188"/>
    </source>
</evidence>
<reference evidence="3" key="1">
    <citation type="submission" date="2017-02" db="EMBL/GenBank/DDBJ databases">
        <authorList>
            <person name="Tafer H."/>
            <person name="Lopandic K."/>
        </authorList>
    </citation>
    <scope>NUCLEOTIDE SEQUENCE [LARGE SCALE GENOMIC DNA]</scope>
    <source>
        <strain evidence="3">CBS 366.77</strain>
    </source>
</reference>
<dbReference type="STRING" id="2070753.A0A3A2ZB63"/>
<comment type="caution">
    <text evidence="2">The sequence shown here is derived from an EMBL/GenBank/DDBJ whole genome shotgun (WGS) entry which is preliminary data.</text>
</comment>
<accession>A0A3A2ZB63</accession>